<dbReference type="Proteomes" id="UP001190700">
    <property type="component" value="Unassembled WGS sequence"/>
</dbReference>
<reference evidence="1 2" key="1">
    <citation type="journal article" date="2015" name="Genome Biol. Evol.">
        <title>Comparative Genomics of a Bacterivorous Green Alga Reveals Evolutionary Causalities and Consequences of Phago-Mixotrophic Mode of Nutrition.</title>
        <authorList>
            <person name="Burns J.A."/>
            <person name="Paasch A."/>
            <person name="Narechania A."/>
            <person name="Kim E."/>
        </authorList>
    </citation>
    <scope>NUCLEOTIDE SEQUENCE [LARGE SCALE GENOMIC DNA]</scope>
    <source>
        <strain evidence="1 2">PLY_AMNH</strain>
    </source>
</reference>
<comment type="caution">
    <text evidence="1">The sequence shown here is derived from an EMBL/GenBank/DDBJ whole genome shotgun (WGS) entry which is preliminary data.</text>
</comment>
<gene>
    <name evidence="1" type="ORF">CYMTET_22248</name>
</gene>
<organism evidence="1 2">
    <name type="scientific">Cymbomonas tetramitiformis</name>
    <dbReference type="NCBI Taxonomy" id="36881"/>
    <lineage>
        <taxon>Eukaryota</taxon>
        <taxon>Viridiplantae</taxon>
        <taxon>Chlorophyta</taxon>
        <taxon>Pyramimonadophyceae</taxon>
        <taxon>Pyramimonadales</taxon>
        <taxon>Pyramimonadaceae</taxon>
        <taxon>Cymbomonas</taxon>
    </lineage>
</organism>
<evidence type="ECO:0000313" key="1">
    <source>
        <dbReference type="EMBL" id="KAK3269308.1"/>
    </source>
</evidence>
<protein>
    <submittedName>
        <fullName evidence="1">Uncharacterized protein</fullName>
    </submittedName>
</protein>
<dbReference type="AlphaFoldDB" id="A0AAE0G0J6"/>
<proteinExistence type="predicted"/>
<evidence type="ECO:0000313" key="2">
    <source>
        <dbReference type="Proteomes" id="UP001190700"/>
    </source>
</evidence>
<name>A0AAE0G0J6_9CHLO</name>
<accession>A0AAE0G0J6</accession>
<keyword evidence="2" id="KW-1185">Reference proteome</keyword>
<sequence length="106" mass="11520">MDAPLSRFHAMPKGTGLRLHLETLSQWPASSIPHEAMREKQRGLTGECRLDGFLGSRAAGDGQKVVVRREQPWSVGLGHLTCPPVACADNPSPSKQLHTGVSRKVK</sequence>
<dbReference type="EMBL" id="LGRX02011060">
    <property type="protein sequence ID" value="KAK3269308.1"/>
    <property type="molecule type" value="Genomic_DNA"/>
</dbReference>